<evidence type="ECO:0000256" key="2">
    <source>
        <dbReference type="ARBA" id="ARBA00004496"/>
    </source>
</evidence>
<evidence type="ECO:0000313" key="11">
    <source>
        <dbReference type="Proteomes" id="UP000606974"/>
    </source>
</evidence>
<feature type="compositionally biased region" description="Polar residues" evidence="9">
    <location>
        <begin position="396"/>
        <end position="420"/>
    </location>
</feature>
<feature type="compositionally biased region" description="Polar residues" evidence="9">
    <location>
        <begin position="157"/>
        <end position="174"/>
    </location>
</feature>
<dbReference type="Pfam" id="PF08528">
    <property type="entry name" value="Whi5"/>
    <property type="match status" value="1"/>
</dbReference>
<evidence type="ECO:0000256" key="4">
    <source>
        <dbReference type="ARBA" id="ARBA00022490"/>
    </source>
</evidence>
<evidence type="ECO:0000256" key="7">
    <source>
        <dbReference type="ARBA" id="ARBA00023163"/>
    </source>
</evidence>
<sequence length="443" mass="48216">MHMEKPEFQPSMAISASPSPSRHVLGWKTTNASIKQGGEVNNKAITVTKASTFEQVSKDRVTLPPAGSPRKVEQVSKDRVNLPPAGSPRIGQKRSIAHVDGTEEYNRPPLQQRASLLPPTTEDKQEYAVMVEDDDETKIEGQNVGAVKKGEEDENEPSTAESKTTTTPLTSFHASQEGPVPLEEQFIIQEETSQTTLENLNVTPLPQNTSHPQLHANPTPPTDGSQDSMRMSSFVDFEAAGAEDEDLKTILPKRTSSPTCPDRKTMIAEKVETLRVRLQLAAYKVKTNQTRTPFFWLHGPQSSPERLRMPLIKREEGVISAARRQATGQSKSAVRNLNSLAMPTIVPTAYSARYMVPAREGMPSSPPASTSSEDLGMSDANTLTPRDYPRARRSPIQLSSPTPSQADSAAIQRMSSSDDVTSGVVKTEAANGLLDLIRAAAVS</sequence>
<evidence type="ECO:0000256" key="1">
    <source>
        <dbReference type="ARBA" id="ARBA00004123"/>
    </source>
</evidence>
<dbReference type="OrthoDB" id="5345625at2759"/>
<accession>A0A8H7AFY3</accession>
<comment type="subcellular location">
    <subcellularLocation>
        <location evidence="2">Cytoplasm</location>
    </subcellularLocation>
    <subcellularLocation>
        <location evidence="1">Nucleus</location>
    </subcellularLocation>
</comment>
<evidence type="ECO:0000256" key="5">
    <source>
        <dbReference type="ARBA" id="ARBA00022491"/>
    </source>
</evidence>
<evidence type="ECO:0000313" key="10">
    <source>
        <dbReference type="EMBL" id="KAF7506401.1"/>
    </source>
</evidence>
<proteinExistence type="inferred from homology"/>
<keyword evidence="8" id="KW-0539">Nucleus</keyword>
<feature type="region of interest" description="Disordered" evidence="9">
    <location>
        <begin position="358"/>
        <end position="423"/>
    </location>
</feature>
<name>A0A8H7AFY3_9EURO</name>
<keyword evidence="4" id="KW-0963">Cytoplasm</keyword>
<comment type="similarity">
    <text evidence="3">Belongs to the WHI5/NRM1 family.</text>
</comment>
<feature type="region of interest" description="Disordered" evidence="9">
    <location>
        <begin position="1"/>
        <end position="25"/>
    </location>
</feature>
<dbReference type="GO" id="GO:0005737">
    <property type="term" value="C:cytoplasm"/>
    <property type="evidence" value="ECO:0007669"/>
    <property type="project" value="UniProtKB-SubCell"/>
</dbReference>
<evidence type="ECO:0000256" key="3">
    <source>
        <dbReference type="ARBA" id="ARBA00006922"/>
    </source>
</evidence>
<feature type="region of interest" description="Disordered" evidence="9">
    <location>
        <begin position="202"/>
        <end position="228"/>
    </location>
</feature>
<protein>
    <submittedName>
        <fullName evidence="10">Uncharacterized protein</fullName>
    </submittedName>
</protein>
<feature type="compositionally biased region" description="Low complexity" evidence="9">
    <location>
        <begin position="10"/>
        <end position="21"/>
    </location>
</feature>
<gene>
    <name evidence="10" type="ORF">GJ744_011755</name>
</gene>
<comment type="caution">
    <text evidence="10">The sequence shown here is derived from an EMBL/GenBank/DDBJ whole genome shotgun (WGS) entry which is preliminary data.</text>
</comment>
<keyword evidence="11" id="KW-1185">Reference proteome</keyword>
<dbReference type="Proteomes" id="UP000606974">
    <property type="component" value="Unassembled WGS sequence"/>
</dbReference>
<dbReference type="GO" id="GO:0005634">
    <property type="term" value="C:nucleus"/>
    <property type="evidence" value="ECO:0007669"/>
    <property type="project" value="UniProtKB-SubCell"/>
</dbReference>
<evidence type="ECO:0000256" key="9">
    <source>
        <dbReference type="SAM" id="MobiDB-lite"/>
    </source>
</evidence>
<keyword evidence="7" id="KW-0804">Transcription</keyword>
<dbReference type="InterPro" id="IPR013734">
    <property type="entry name" value="TF_Nrm1/Whi5"/>
</dbReference>
<feature type="compositionally biased region" description="Basic and acidic residues" evidence="9">
    <location>
        <begin position="70"/>
        <end position="80"/>
    </location>
</feature>
<keyword evidence="6" id="KW-0805">Transcription regulation</keyword>
<evidence type="ECO:0000256" key="8">
    <source>
        <dbReference type="ARBA" id="ARBA00023242"/>
    </source>
</evidence>
<dbReference type="AlphaFoldDB" id="A0A8H7AFY3"/>
<feature type="compositionally biased region" description="Polar residues" evidence="9">
    <location>
        <begin position="367"/>
        <end position="384"/>
    </location>
</feature>
<feature type="region of interest" description="Disordered" evidence="9">
    <location>
        <begin position="61"/>
        <end position="188"/>
    </location>
</feature>
<organism evidence="10 11">
    <name type="scientific">Endocarpon pusillum</name>
    <dbReference type="NCBI Taxonomy" id="364733"/>
    <lineage>
        <taxon>Eukaryota</taxon>
        <taxon>Fungi</taxon>
        <taxon>Dikarya</taxon>
        <taxon>Ascomycota</taxon>
        <taxon>Pezizomycotina</taxon>
        <taxon>Eurotiomycetes</taxon>
        <taxon>Chaetothyriomycetidae</taxon>
        <taxon>Verrucariales</taxon>
        <taxon>Verrucariaceae</taxon>
        <taxon>Endocarpon</taxon>
    </lineage>
</organism>
<evidence type="ECO:0000256" key="6">
    <source>
        <dbReference type="ARBA" id="ARBA00023015"/>
    </source>
</evidence>
<feature type="compositionally biased region" description="Polar residues" evidence="9">
    <location>
        <begin position="202"/>
        <end position="212"/>
    </location>
</feature>
<dbReference type="EMBL" id="JAACFV010000087">
    <property type="protein sequence ID" value="KAF7506401.1"/>
    <property type="molecule type" value="Genomic_DNA"/>
</dbReference>
<keyword evidence="5" id="KW-0678">Repressor</keyword>
<reference evidence="10" key="1">
    <citation type="submission" date="2020-02" db="EMBL/GenBank/DDBJ databases">
        <authorList>
            <person name="Palmer J.M."/>
        </authorList>
    </citation>
    <scope>NUCLEOTIDE SEQUENCE</scope>
    <source>
        <strain evidence="10">EPUS1.4</strain>
        <tissue evidence="10">Thallus</tissue>
    </source>
</reference>